<dbReference type="Gene3D" id="3.30.430.20">
    <property type="entry name" value="Gnk2 domain, C-X8-C-X2-C motif"/>
    <property type="match status" value="2"/>
</dbReference>
<evidence type="ECO:0000259" key="4">
    <source>
        <dbReference type="PROSITE" id="PS51473"/>
    </source>
</evidence>
<feature type="domain" description="Gnk2-homologous" evidence="4">
    <location>
        <begin position="135"/>
        <end position="239"/>
    </location>
</feature>
<reference evidence="6 8" key="1">
    <citation type="submission" date="2025-04" db="UniProtKB">
        <authorList>
            <consortium name="RefSeq"/>
        </authorList>
    </citation>
    <scope>IDENTIFICATION</scope>
    <source>
        <tissue evidence="6 8">In vitro plantlets</tissue>
    </source>
</reference>
<reference evidence="5" key="2">
    <citation type="submission" date="2025-05" db="UniProtKB">
        <authorList>
            <consortium name="RefSeq"/>
        </authorList>
    </citation>
    <scope>NUCLEOTIDE SEQUENCE [LARGE SCALE GENOMIC DNA]</scope>
    <source>
        <tissue evidence="7">In vitro plantlets</tissue>
    </source>
</reference>
<evidence type="ECO:0000313" key="8">
    <source>
        <dbReference type="RefSeq" id="XP_024927897.1"/>
    </source>
</evidence>
<dbReference type="CDD" id="cd23509">
    <property type="entry name" value="Gnk2-like"/>
    <property type="match status" value="2"/>
</dbReference>
<dbReference type="PROSITE" id="PS51473">
    <property type="entry name" value="GNK2"/>
    <property type="match status" value="2"/>
</dbReference>
<keyword evidence="5" id="KW-1185">Reference proteome</keyword>
<evidence type="ECO:0000313" key="5">
    <source>
        <dbReference type="Proteomes" id="UP001652623"/>
    </source>
</evidence>
<keyword evidence="1 3" id="KW-0732">Signal</keyword>
<dbReference type="RefSeq" id="XP_024927889.1">
    <property type="nucleotide sequence ID" value="XM_025072121.1"/>
</dbReference>
<gene>
    <name evidence="6 7 8" type="primary">LOC107421357</name>
</gene>
<organism evidence="5 8">
    <name type="scientific">Ziziphus jujuba</name>
    <name type="common">Chinese jujube</name>
    <name type="synonym">Ziziphus sativa</name>
    <dbReference type="NCBI Taxonomy" id="326968"/>
    <lineage>
        <taxon>Eukaryota</taxon>
        <taxon>Viridiplantae</taxon>
        <taxon>Streptophyta</taxon>
        <taxon>Embryophyta</taxon>
        <taxon>Tracheophyta</taxon>
        <taxon>Spermatophyta</taxon>
        <taxon>Magnoliopsida</taxon>
        <taxon>eudicotyledons</taxon>
        <taxon>Gunneridae</taxon>
        <taxon>Pentapetalae</taxon>
        <taxon>rosids</taxon>
        <taxon>fabids</taxon>
        <taxon>Rosales</taxon>
        <taxon>Rhamnaceae</taxon>
        <taxon>Paliureae</taxon>
        <taxon>Ziziphus</taxon>
    </lineage>
</organism>
<evidence type="ECO:0000256" key="1">
    <source>
        <dbReference type="ARBA" id="ARBA00022729"/>
    </source>
</evidence>
<evidence type="ECO:0000256" key="3">
    <source>
        <dbReference type="SAM" id="SignalP"/>
    </source>
</evidence>
<evidence type="ECO:0000313" key="6">
    <source>
        <dbReference type="RefSeq" id="XP_024927889.1"/>
    </source>
</evidence>
<dbReference type="PANTHER" id="PTHR32099:SF30">
    <property type="entry name" value="OS03G0564600 PROTEIN"/>
    <property type="match status" value="1"/>
</dbReference>
<dbReference type="RefSeq" id="XP_024927893.1">
    <property type="nucleotide sequence ID" value="XM_025072125.1"/>
</dbReference>
<proteinExistence type="predicted"/>
<keyword evidence="2" id="KW-0677">Repeat</keyword>
<dbReference type="Proteomes" id="UP001652623">
    <property type="component" value="Chromosome 1"/>
</dbReference>
<dbReference type="GeneID" id="107421357"/>
<protein>
    <submittedName>
        <fullName evidence="6 7">Cysteine-rich repeat secretory protein 38-like</fullName>
    </submittedName>
</protein>
<name>A0A6P6G174_ZIZJJ</name>
<feature type="domain" description="Gnk2-homologous" evidence="4">
    <location>
        <begin position="28"/>
        <end position="131"/>
    </location>
</feature>
<evidence type="ECO:0000256" key="2">
    <source>
        <dbReference type="ARBA" id="ARBA00022737"/>
    </source>
</evidence>
<feature type="signal peptide" evidence="3">
    <location>
        <begin position="1"/>
        <end position="24"/>
    </location>
</feature>
<accession>A0A6P6G174</accession>
<dbReference type="InterPro" id="IPR038408">
    <property type="entry name" value="GNK2_sf"/>
</dbReference>
<dbReference type="Pfam" id="PF01657">
    <property type="entry name" value="Stress-antifung"/>
    <property type="match status" value="2"/>
</dbReference>
<feature type="chain" id="PRO_5044649618" evidence="3">
    <location>
        <begin position="25"/>
        <end position="274"/>
    </location>
</feature>
<dbReference type="PANTHER" id="PTHR32099">
    <property type="entry name" value="CYSTEINE-RICH REPEAT SECRETORY PROTEIN"/>
    <property type="match status" value="1"/>
</dbReference>
<dbReference type="KEGG" id="zju:107421357"/>
<dbReference type="InterPro" id="IPR002902">
    <property type="entry name" value="GNK2"/>
</dbReference>
<dbReference type="RefSeq" id="XP_024927897.1">
    <property type="nucleotide sequence ID" value="XM_025072129.1"/>
</dbReference>
<dbReference type="AlphaFoldDB" id="A0A6P6G174"/>
<sequence>MKTLHFAAVFVILLTLSGIITCYADINMNLGSQCSVDDKSTAENEFQINRRNLLDSLAANGPFQNGFYKTQTGEKSVKVYGLVQCRGDISANDCGNCINNMTKEALNSCPKSKSVWIWFRWCFLRYSNASFFGSMELSSGAWSNETNFDDPSMGSKGLDFMGRLASNASKQPLKFQTSVLDVGRGKRYGMAQCTRDINQDECHKCLNNQLVTFKEIIGNKRGWETHGSNCFMWYNYHHFYFNISTPASEGGRPSSHKGAAIAPVAAVLALLMVL</sequence>
<evidence type="ECO:0000313" key="7">
    <source>
        <dbReference type="RefSeq" id="XP_024927893.1"/>
    </source>
</evidence>